<dbReference type="AlphaFoldDB" id="A0A8X6ITS2"/>
<proteinExistence type="predicted"/>
<protein>
    <submittedName>
        <fullName evidence="1">Uncharacterized protein</fullName>
    </submittedName>
</protein>
<dbReference type="EMBL" id="BMAO01028951">
    <property type="protein sequence ID" value="GFR28324.1"/>
    <property type="molecule type" value="Genomic_DNA"/>
</dbReference>
<evidence type="ECO:0000313" key="1">
    <source>
        <dbReference type="EMBL" id="GFR28324.1"/>
    </source>
</evidence>
<gene>
    <name evidence="1" type="ORF">TNCT_345121</name>
</gene>
<organism evidence="1 2">
    <name type="scientific">Trichonephila clavata</name>
    <name type="common">Joro spider</name>
    <name type="synonym">Nephila clavata</name>
    <dbReference type="NCBI Taxonomy" id="2740835"/>
    <lineage>
        <taxon>Eukaryota</taxon>
        <taxon>Metazoa</taxon>
        <taxon>Ecdysozoa</taxon>
        <taxon>Arthropoda</taxon>
        <taxon>Chelicerata</taxon>
        <taxon>Arachnida</taxon>
        <taxon>Araneae</taxon>
        <taxon>Araneomorphae</taxon>
        <taxon>Entelegynae</taxon>
        <taxon>Araneoidea</taxon>
        <taxon>Nephilidae</taxon>
        <taxon>Trichonephila</taxon>
    </lineage>
</organism>
<dbReference type="Proteomes" id="UP000887116">
    <property type="component" value="Unassembled WGS sequence"/>
</dbReference>
<reference evidence="1" key="1">
    <citation type="submission" date="2020-07" db="EMBL/GenBank/DDBJ databases">
        <title>Multicomponent nature underlies the extraordinary mechanical properties of spider dragline silk.</title>
        <authorList>
            <person name="Kono N."/>
            <person name="Nakamura H."/>
            <person name="Mori M."/>
            <person name="Yoshida Y."/>
            <person name="Ohtoshi R."/>
            <person name="Malay A.D."/>
            <person name="Moran D.A.P."/>
            <person name="Tomita M."/>
            <person name="Numata K."/>
            <person name="Arakawa K."/>
        </authorList>
    </citation>
    <scope>NUCLEOTIDE SEQUENCE</scope>
</reference>
<keyword evidence="2" id="KW-1185">Reference proteome</keyword>
<dbReference type="OrthoDB" id="6774279at2759"/>
<sequence length="117" mass="13305">MAAEPKENIHLVSEAFLLMEFKTTREVKKKFVSNQNDFGEFITDDVLEWGRGVSAQTCICCHTELILNIHRYSNDIPDPIVRPYAAKIGDTFIMQADNALSYTARLVHEFPEEGTVI</sequence>
<evidence type="ECO:0000313" key="2">
    <source>
        <dbReference type="Proteomes" id="UP000887116"/>
    </source>
</evidence>
<comment type="caution">
    <text evidence="1">The sequence shown here is derived from an EMBL/GenBank/DDBJ whole genome shotgun (WGS) entry which is preliminary data.</text>
</comment>
<name>A0A8X6ITS2_TRICU</name>
<accession>A0A8X6ITS2</accession>